<reference evidence="8" key="1">
    <citation type="submission" date="2018-06" db="EMBL/GenBank/DDBJ databases">
        <authorList>
            <person name="Zhirakovskaya E."/>
        </authorList>
    </citation>
    <scope>NUCLEOTIDE SEQUENCE</scope>
</reference>
<evidence type="ECO:0000256" key="1">
    <source>
        <dbReference type="ARBA" id="ARBA00004651"/>
    </source>
</evidence>
<feature type="transmembrane region" description="Helical" evidence="6">
    <location>
        <begin position="364"/>
        <end position="390"/>
    </location>
</feature>
<dbReference type="Pfam" id="PF13899">
    <property type="entry name" value="Thioredoxin_7"/>
    <property type="match status" value="1"/>
</dbReference>
<dbReference type="Pfam" id="PF02683">
    <property type="entry name" value="DsbD_TM"/>
    <property type="match status" value="1"/>
</dbReference>
<feature type="transmembrane region" description="Helical" evidence="6">
    <location>
        <begin position="460"/>
        <end position="481"/>
    </location>
</feature>
<keyword evidence="8" id="KW-0560">Oxidoreductase</keyword>
<keyword evidence="3 6" id="KW-0812">Transmembrane</keyword>
<dbReference type="NCBIfam" id="NF001419">
    <property type="entry name" value="PRK00293.1"/>
    <property type="match status" value="1"/>
</dbReference>
<dbReference type="GO" id="GO:0045454">
    <property type="term" value="P:cell redox homeostasis"/>
    <property type="evidence" value="ECO:0007669"/>
    <property type="project" value="TreeGrafter"/>
</dbReference>
<dbReference type="EC" id="1.8.1.8" evidence="8"/>
<dbReference type="GO" id="GO:0047134">
    <property type="term" value="F:protein-disulfide reductase [NAD(P)H] activity"/>
    <property type="evidence" value="ECO:0007669"/>
    <property type="project" value="UniProtKB-EC"/>
</dbReference>
<feature type="transmembrane region" description="Helical" evidence="6">
    <location>
        <begin position="245"/>
        <end position="273"/>
    </location>
</feature>
<dbReference type="Gene3D" id="2.60.40.1250">
    <property type="entry name" value="Thiol:disulfide interchange protein DsbD, N-terminal domain"/>
    <property type="match status" value="1"/>
</dbReference>
<sequence>MFKKQSLILLFLSALFLSSGFKPALAVGDGISALNSLSTSLGIGEDENEILEPDVAFQFGYKFKNNTVATHWEIAPDHYMYRDKFKLVIKEGAGVTIGNVIYPKGDIKDDEFFGKIEVYHNKLDIQIPLNNTTDKTVLTKLKITYQGCAEKIGICYPPIHKTIEIEVAPGAALITAAAATESSSAGFVSEQDQYEQLLGSGAIWKIIIGFFLGGLALAFTACMYPMIPILSSIIVGQGEKVTTRGAFVMSLVYVESMALTFGAMGLIVSMISGSFNIQAYFQSPIVLIPFTLVFIALALSMFGFFTLQLPASLQGKLSQISNQQKGGHLIGVAIMGVLSALIIGPCAGPIIIGALALAAKEGDLLLGFLSMFVLGNGLGLPLLIIGTTGGKFLPKAGSWMDIVKYVAGVILLAIAILMLERVSFIPTMVVMMLWAALFIISGVYLGALEPIKEGGSGWKKLWKGLGVFAIVYGLVVMLGGLTGARNVQDPFHGSAFISGGSSGEPQLKHLAFKPIKSVSDLNAALAQAKAAGKYVMLDYYADWCTYCKTYEDYVFSDPKVQAVLNKNFIVIQADVTDNDDIDQKLLAHTGVQAPPAILFYGKNDSKEKRRFRVVGVMNAEQFLERLQLVLK</sequence>
<feature type="transmembrane region" description="Helical" evidence="6">
    <location>
        <begin position="328"/>
        <end position="358"/>
    </location>
</feature>
<dbReference type="InterPro" id="IPR036929">
    <property type="entry name" value="DsbDN_sf"/>
</dbReference>
<dbReference type="InterPro" id="IPR035671">
    <property type="entry name" value="DsbD_gamma"/>
</dbReference>
<dbReference type="SUPFAM" id="SSF52833">
    <property type="entry name" value="Thioredoxin-like"/>
    <property type="match status" value="1"/>
</dbReference>
<dbReference type="InterPro" id="IPR028250">
    <property type="entry name" value="DsbDN"/>
</dbReference>
<evidence type="ECO:0000256" key="3">
    <source>
        <dbReference type="ARBA" id="ARBA00022692"/>
    </source>
</evidence>
<evidence type="ECO:0000259" key="7">
    <source>
        <dbReference type="PROSITE" id="PS51352"/>
    </source>
</evidence>
<feature type="transmembrane region" description="Helical" evidence="6">
    <location>
        <begin position="402"/>
        <end position="419"/>
    </location>
</feature>
<dbReference type="InterPro" id="IPR036249">
    <property type="entry name" value="Thioredoxin-like_sf"/>
</dbReference>
<keyword evidence="5 6" id="KW-0472">Membrane</keyword>
<keyword evidence="2" id="KW-1003">Cell membrane</keyword>
<dbReference type="InterPro" id="IPR003834">
    <property type="entry name" value="Cyt_c_assmbl_TM_dom"/>
</dbReference>
<protein>
    <submittedName>
        <fullName evidence="8">Cytochrome c-type biogenesis protein DsbD, protein-disulfide reductase</fullName>
        <ecNumber evidence="8">1.8.1.8</ecNumber>
    </submittedName>
</protein>
<accession>A0A3B0ZZK1</accession>
<dbReference type="PANTHER" id="PTHR32234">
    <property type="entry name" value="THIOL:DISULFIDE INTERCHANGE PROTEIN DSBD"/>
    <property type="match status" value="1"/>
</dbReference>
<evidence type="ECO:0000313" key="8">
    <source>
        <dbReference type="EMBL" id="VAW98918.1"/>
    </source>
</evidence>
<dbReference type="PROSITE" id="PS51352">
    <property type="entry name" value="THIOREDOXIN_2"/>
    <property type="match status" value="1"/>
</dbReference>
<evidence type="ECO:0000256" key="5">
    <source>
        <dbReference type="ARBA" id="ARBA00023136"/>
    </source>
</evidence>
<proteinExistence type="predicted"/>
<dbReference type="AlphaFoldDB" id="A0A3B0ZZK1"/>
<feature type="transmembrane region" description="Helical" evidence="6">
    <location>
        <begin position="425"/>
        <end position="448"/>
    </location>
</feature>
<feature type="domain" description="Thioredoxin" evidence="7">
    <location>
        <begin position="507"/>
        <end position="631"/>
    </location>
</feature>
<dbReference type="SUPFAM" id="SSF74863">
    <property type="entry name" value="Thiol:disulfide interchange protein DsbD, N-terminal domain (DsbD-alpha)"/>
    <property type="match status" value="1"/>
</dbReference>
<evidence type="ECO:0000256" key="2">
    <source>
        <dbReference type="ARBA" id="ARBA00022475"/>
    </source>
</evidence>
<evidence type="ECO:0000256" key="4">
    <source>
        <dbReference type="ARBA" id="ARBA00022989"/>
    </source>
</evidence>
<dbReference type="GO" id="GO:0005886">
    <property type="term" value="C:plasma membrane"/>
    <property type="evidence" value="ECO:0007669"/>
    <property type="project" value="UniProtKB-SubCell"/>
</dbReference>
<feature type="transmembrane region" description="Helical" evidence="6">
    <location>
        <begin position="285"/>
        <end position="307"/>
    </location>
</feature>
<dbReference type="Gene3D" id="3.40.30.10">
    <property type="entry name" value="Glutaredoxin"/>
    <property type="match status" value="1"/>
</dbReference>
<dbReference type="InterPro" id="IPR017937">
    <property type="entry name" value="Thioredoxin_CS"/>
</dbReference>
<dbReference type="CDD" id="cd02953">
    <property type="entry name" value="DsbDgamma"/>
    <property type="match status" value="1"/>
</dbReference>
<name>A0A3B0ZZK1_9ZZZZ</name>
<dbReference type="GO" id="GO:0017004">
    <property type="term" value="P:cytochrome complex assembly"/>
    <property type="evidence" value="ECO:0007669"/>
    <property type="project" value="InterPro"/>
</dbReference>
<dbReference type="Pfam" id="PF11412">
    <property type="entry name" value="DsbD_N"/>
    <property type="match status" value="1"/>
</dbReference>
<feature type="transmembrane region" description="Helical" evidence="6">
    <location>
        <begin position="202"/>
        <end position="224"/>
    </location>
</feature>
<dbReference type="InterPro" id="IPR013766">
    <property type="entry name" value="Thioredoxin_domain"/>
</dbReference>
<evidence type="ECO:0000256" key="6">
    <source>
        <dbReference type="SAM" id="Phobius"/>
    </source>
</evidence>
<organism evidence="8">
    <name type="scientific">hydrothermal vent metagenome</name>
    <dbReference type="NCBI Taxonomy" id="652676"/>
    <lineage>
        <taxon>unclassified sequences</taxon>
        <taxon>metagenomes</taxon>
        <taxon>ecological metagenomes</taxon>
    </lineage>
</organism>
<dbReference type="EMBL" id="UOFT01000074">
    <property type="protein sequence ID" value="VAW98918.1"/>
    <property type="molecule type" value="Genomic_DNA"/>
</dbReference>
<keyword evidence="4 6" id="KW-1133">Transmembrane helix</keyword>
<dbReference type="PANTHER" id="PTHR32234:SF0">
    <property type="entry name" value="THIOL:DISULFIDE INTERCHANGE PROTEIN DSBD"/>
    <property type="match status" value="1"/>
</dbReference>
<dbReference type="PROSITE" id="PS00194">
    <property type="entry name" value="THIOREDOXIN_1"/>
    <property type="match status" value="1"/>
</dbReference>
<gene>
    <name evidence="8" type="ORF">MNBD_GAMMA23-2146</name>
</gene>
<comment type="subcellular location">
    <subcellularLocation>
        <location evidence="1">Cell membrane</location>
        <topology evidence="1">Multi-pass membrane protein</topology>
    </subcellularLocation>
</comment>